<dbReference type="Pfam" id="PF04519">
    <property type="entry name" value="Bactofilin"/>
    <property type="match status" value="1"/>
</dbReference>
<dbReference type="EMBL" id="UOGK01000373">
    <property type="protein sequence ID" value="VAX40314.1"/>
    <property type="molecule type" value="Genomic_DNA"/>
</dbReference>
<feature type="non-terminal residue" evidence="1">
    <location>
        <position position="1"/>
    </location>
</feature>
<gene>
    <name evidence="1" type="ORF">MNBD_PLANCTO03-67</name>
</gene>
<dbReference type="InterPro" id="IPR007607">
    <property type="entry name" value="BacA/B"/>
</dbReference>
<accession>A0A3B1DVS2</accession>
<sequence length="114" mass="12037">SSCSHCFRQLAIADIVVRNRHWGTCLQTCGTITLERKADVRVKMLRACGGVEIHGSIKGRIVSYGPVTLSDTASIDGDLEAPAIFVAPGATIIGGQFSISPTEAPTEEGESVVH</sequence>
<name>A0A3B1DVS2_9ZZZZ</name>
<evidence type="ECO:0000313" key="1">
    <source>
        <dbReference type="EMBL" id="VAX40314.1"/>
    </source>
</evidence>
<dbReference type="AlphaFoldDB" id="A0A3B1DVS2"/>
<organism evidence="1">
    <name type="scientific">hydrothermal vent metagenome</name>
    <dbReference type="NCBI Taxonomy" id="652676"/>
    <lineage>
        <taxon>unclassified sequences</taxon>
        <taxon>metagenomes</taxon>
        <taxon>ecological metagenomes</taxon>
    </lineage>
</organism>
<reference evidence="1" key="1">
    <citation type="submission" date="2018-06" db="EMBL/GenBank/DDBJ databases">
        <authorList>
            <person name="Zhirakovskaya E."/>
        </authorList>
    </citation>
    <scope>NUCLEOTIDE SEQUENCE</scope>
</reference>
<protein>
    <recommendedName>
        <fullName evidence="2">Polymer-forming cytoskeletal protein</fullName>
    </recommendedName>
</protein>
<proteinExistence type="predicted"/>
<evidence type="ECO:0008006" key="2">
    <source>
        <dbReference type="Google" id="ProtNLM"/>
    </source>
</evidence>